<protein>
    <submittedName>
        <fullName evidence="2">Lipoprotein</fullName>
    </submittedName>
</protein>
<dbReference type="EMBL" id="CP165646">
    <property type="protein sequence ID" value="XDU65465.1"/>
    <property type="molecule type" value="Genomic_DNA"/>
</dbReference>
<accession>A0AB39VD46</accession>
<dbReference type="KEGG" id="lmes:AB8B23_04730"/>
<sequence length="53" mass="6196">MKKIIVLIVLLLIVTSCSELSELESGRQQRIKERGRECMYNYKGELQGCNYMK</sequence>
<evidence type="ECO:0000256" key="1">
    <source>
        <dbReference type="ARBA" id="ARBA00022729"/>
    </source>
</evidence>
<gene>
    <name evidence="2" type="ORF">AB8B23_04730</name>
</gene>
<organism evidence="2">
    <name type="scientific">Leptotrichia mesophila</name>
    <dbReference type="NCBI Taxonomy" id="3239303"/>
    <lineage>
        <taxon>Bacteria</taxon>
        <taxon>Fusobacteriati</taxon>
        <taxon>Fusobacteriota</taxon>
        <taxon>Fusobacteriia</taxon>
        <taxon>Fusobacteriales</taxon>
        <taxon>Leptotrichiaceae</taxon>
        <taxon>Leptotrichia</taxon>
    </lineage>
</organism>
<keyword evidence="1" id="KW-0732">Signal</keyword>
<dbReference type="Pfam" id="PF08139">
    <property type="entry name" value="LPAM_1"/>
    <property type="match status" value="1"/>
</dbReference>
<keyword evidence="2" id="KW-0449">Lipoprotein</keyword>
<dbReference type="InterPro" id="IPR012640">
    <property type="entry name" value="Membr_lipoprot_lipid_attach_CS"/>
</dbReference>
<reference evidence="2" key="1">
    <citation type="submission" date="2024-07" db="EMBL/GenBank/DDBJ databases">
        <authorList>
            <person name="Li X.-J."/>
            <person name="Wang X."/>
        </authorList>
    </citation>
    <scope>NUCLEOTIDE SEQUENCE</scope>
    <source>
        <strain evidence="2">HSP-342</strain>
    </source>
</reference>
<dbReference type="PROSITE" id="PS51257">
    <property type="entry name" value="PROKAR_LIPOPROTEIN"/>
    <property type="match status" value="1"/>
</dbReference>
<dbReference type="RefSeq" id="WP_369713679.1">
    <property type="nucleotide sequence ID" value="NZ_CP165646.1"/>
</dbReference>
<evidence type="ECO:0000313" key="2">
    <source>
        <dbReference type="EMBL" id="XDU65465.1"/>
    </source>
</evidence>
<proteinExistence type="predicted"/>
<name>A0AB39VD46_9FUSO</name>
<dbReference type="AlphaFoldDB" id="A0AB39VD46"/>